<reference evidence="1 2" key="1">
    <citation type="journal article" date="2012" name="J. Bacteriol.">
        <title>Draft Genome Sequence of Plant Growth-Promoting Rhizobium Mesorhizobium amorphae, Isolated from Zinc-Lead Mine Tailings.</title>
        <authorList>
            <person name="Hao X."/>
            <person name="Lin Y."/>
            <person name="Johnstone L."/>
            <person name="Baltrus D.A."/>
            <person name="Miller S.J."/>
            <person name="Wei G."/>
            <person name="Rensing C."/>
        </authorList>
    </citation>
    <scope>NUCLEOTIDE SEQUENCE [LARGE SCALE GENOMIC DNA]</scope>
    <source>
        <strain evidence="1 2">CCNWGS0123</strain>
    </source>
</reference>
<organism evidence="1 2">
    <name type="scientific">Mesorhizobium amorphae CCNWGS0123</name>
    <dbReference type="NCBI Taxonomy" id="1082933"/>
    <lineage>
        <taxon>Bacteria</taxon>
        <taxon>Pseudomonadati</taxon>
        <taxon>Pseudomonadota</taxon>
        <taxon>Alphaproteobacteria</taxon>
        <taxon>Hyphomicrobiales</taxon>
        <taxon>Phyllobacteriaceae</taxon>
        <taxon>Mesorhizobium</taxon>
    </lineage>
</organism>
<accession>G6YA09</accession>
<dbReference type="STRING" id="1082933.A6B35_06125"/>
<dbReference type="AlphaFoldDB" id="G6YA09"/>
<protein>
    <submittedName>
        <fullName evidence="1">Uncharacterized protein</fullName>
    </submittedName>
</protein>
<evidence type="ECO:0000313" key="2">
    <source>
        <dbReference type="Proteomes" id="UP000002949"/>
    </source>
</evidence>
<dbReference type="EMBL" id="AGSN01000109">
    <property type="protein sequence ID" value="EHH11322.1"/>
    <property type="molecule type" value="Genomic_DNA"/>
</dbReference>
<dbReference type="OrthoDB" id="8454762at2"/>
<dbReference type="Proteomes" id="UP000002949">
    <property type="component" value="Unassembled WGS sequence"/>
</dbReference>
<dbReference type="KEGG" id="mamo:A6B35_06125"/>
<proteinExistence type="predicted"/>
<evidence type="ECO:0000313" key="1">
    <source>
        <dbReference type="EMBL" id="EHH11322.1"/>
    </source>
</evidence>
<name>G6YA09_9HYPH</name>
<keyword evidence="2" id="KW-1185">Reference proteome</keyword>
<gene>
    <name evidence="1" type="ORF">MEA186_13907</name>
</gene>
<dbReference type="RefSeq" id="WP_006202304.1">
    <property type="nucleotide sequence ID" value="NZ_AGSN01000109.1"/>
</dbReference>
<sequence length="116" mass="12991">MALVQNWIWVSNWNPLIDEISHMAGEDLDVGLRRILEDDLKESDTDASPPRWASCLFDGSHPIAAWFGIDQGTDILHVRIEVPDNLSVRVQTMLDLMRSYKLVASVSSCAGFEPGH</sequence>